<keyword evidence="1" id="KW-0472">Membrane</keyword>
<dbReference type="Proteomes" id="UP000032160">
    <property type="component" value="Chromosome I"/>
</dbReference>
<feature type="transmembrane region" description="Helical" evidence="1">
    <location>
        <begin position="20"/>
        <end position="42"/>
    </location>
</feature>
<reference evidence="2 3" key="1">
    <citation type="journal article" date="2014" name="Front. Genet.">
        <title>Genome and metabolic network of "Candidatus Phaeomarinobacter ectocarpi" Ec32, a new candidate genus of Alphaproteobacteria frequently associated with brown algae.</title>
        <authorList>
            <person name="Dittami S.M."/>
            <person name="Barbeyron T."/>
            <person name="Boyen C."/>
            <person name="Cambefort J."/>
            <person name="Collet G."/>
            <person name="Delage L."/>
            <person name="Gobet A."/>
            <person name="Groisillier A."/>
            <person name="Leblanc C."/>
            <person name="Michel G."/>
            <person name="Scornet D."/>
            <person name="Siegel A."/>
            <person name="Tapia J.E."/>
            <person name="Tonon T."/>
        </authorList>
    </citation>
    <scope>NUCLEOTIDE SEQUENCE [LARGE SCALE GENOMIC DNA]</scope>
    <source>
        <strain evidence="2 3">Ec32</strain>
    </source>
</reference>
<dbReference type="RefSeq" id="WP_043949373.1">
    <property type="nucleotide sequence ID" value="NZ_HG966617.1"/>
</dbReference>
<organism evidence="2 3">
    <name type="scientific">Candidatus Phaeomarinibacter ectocarpi</name>
    <dbReference type="NCBI Taxonomy" id="1458461"/>
    <lineage>
        <taxon>Bacteria</taxon>
        <taxon>Pseudomonadati</taxon>
        <taxon>Pseudomonadota</taxon>
        <taxon>Alphaproteobacteria</taxon>
        <taxon>Hyphomicrobiales</taxon>
        <taxon>Parvibaculaceae</taxon>
        <taxon>Candidatus Phaeomarinibacter</taxon>
    </lineage>
</organism>
<evidence type="ECO:0000313" key="2">
    <source>
        <dbReference type="EMBL" id="CDO58418.1"/>
    </source>
</evidence>
<dbReference type="OrthoDB" id="7959514at2"/>
<proteinExistence type="predicted"/>
<name>X5M649_9HYPH</name>
<keyword evidence="3" id="KW-1185">Reference proteome</keyword>
<protein>
    <submittedName>
        <fullName evidence="2">Uncharacterized protein</fullName>
    </submittedName>
</protein>
<keyword evidence="1" id="KW-1133">Transmembrane helix</keyword>
<gene>
    <name evidence="2" type="ORF">BN1012_Phect204</name>
</gene>
<dbReference type="AlphaFoldDB" id="X5M649"/>
<keyword evidence="1" id="KW-0812">Transmembrane</keyword>
<dbReference type="HOGENOM" id="CLU_1077090_0_0_5"/>
<evidence type="ECO:0000256" key="1">
    <source>
        <dbReference type="SAM" id="Phobius"/>
    </source>
</evidence>
<dbReference type="EMBL" id="HG966617">
    <property type="protein sequence ID" value="CDO58418.1"/>
    <property type="molecule type" value="Genomic_DNA"/>
</dbReference>
<accession>X5M649</accession>
<dbReference type="KEGG" id="pect:BN1012_Phect204"/>
<evidence type="ECO:0000313" key="3">
    <source>
        <dbReference type="Proteomes" id="UP000032160"/>
    </source>
</evidence>
<sequence>MARRQQQARTQDEVVERPPWLIPVLVASGVVVFAAIFLWYYVGPTTEEILGTAPESTDRLQDVHISIGDVQLAVPANFTRFAAARDGGALERVDLHALLPELDPFTERKREQFDRSDSESPVLHMRIEETTAVLAAQPRLELVYLPAVSNRAGEPGPFGLRHYIFRNETGFSGQDMYVGAGPAGAPAVLICAREEPLLWCRREILLSENVVLRYRYKRAFLQDWKEIDNQTLALIALFRDRAKPAQPPEELRLAPAE</sequence>